<sequence>MLEWLRLVAGPKFRNVTTPYEPGDQESQIPAPPPLSESELRGGAEPSGTAPREVQLSFWLWIVGAALSVIGALFAFTQRDRLLEEARNRPDAGGFSEAELDTLVTIGLVVGVVIALLFAGLYVLFAFKARAGRNWARIVLAVLTALGVLALVIGGISIAAVLSTVVAIVAVVLLFLPASNQYFTAGQARR</sequence>
<reference evidence="4" key="1">
    <citation type="journal article" date="2019" name="Int. J. Syst. Evol. Microbiol.">
        <title>The Global Catalogue of Microorganisms (GCM) 10K type strain sequencing project: providing services to taxonomists for standard genome sequencing and annotation.</title>
        <authorList>
            <consortium name="The Broad Institute Genomics Platform"/>
            <consortium name="The Broad Institute Genome Sequencing Center for Infectious Disease"/>
            <person name="Wu L."/>
            <person name="Ma J."/>
        </authorList>
    </citation>
    <scope>NUCLEOTIDE SEQUENCE [LARGE SCALE GENOMIC DNA]</scope>
    <source>
        <strain evidence="4">JCM 17494</strain>
    </source>
</reference>
<evidence type="ECO:0000313" key="4">
    <source>
        <dbReference type="Proteomes" id="UP001500711"/>
    </source>
</evidence>
<feature type="transmembrane region" description="Helical" evidence="2">
    <location>
        <begin position="165"/>
        <end position="183"/>
    </location>
</feature>
<gene>
    <name evidence="3" type="ORF">GCM10022267_85540</name>
</gene>
<feature type="transmembrane region" description="Helical" evidence="2">
    <location>
        <begin position="138"/>
        <end position="159"/>
    </location>
</feature>
<protein>
    <recommendedName>
        <fullName evidence="5">DUF4064 domain-containing protein</fullName>
    </recommendedName>
</protein>
<keyword evidence="4" id="KW-1185">Reference proteome</keyword>
<evidence type="ECO:0000256" key="2">
    <source>
        <dbReference type="SAM" id="Phobius"/>
    </source>
</evidence>
<evidence type="ECO:0000313" key="3">
    <source>
        <dbReference type="EMBL" id="GAA3685619.1"/>
    </source>
</evidence>
<feature type="transmembrane region" description="Helical" evidence="2">
    <location>
        <begin position="103"/>
        <end position="126"/>
    </location>
</feature>
<feature type="region of interest" description="Disordered" evidence="1">
    <location>
        <begin position="16"/>
        <end position="48"/>
    </location>
</feature>
<dbReference type="InterPro" id="IPR036927">
    <property type="entry name" value="Cyt_c_oxase-like_su1_sf"/>
</dbReference>
<dbReference type="SUPFAM" id="SSF81442">
    <property type="entry name" value="Cytochrome c oxidase subunit I-like"/>
    <property type="match status" value="1"/>
</dbReference>
<keyword evidence="2" id="KW-0472">Membrane</keyword>
<keyword evidence="2" id="KW-0812">Transmembrane</keyword>
<evidence type="ECO:0008006" key="5">
    <source>
        <dbReference type="Google" id="ProtNLM"/>
    </source>
</evidence>
<dbReference type="EMBL" id="BAABBE010000051">
    <property type="protein sequence ID" value="GAA3685619.1"/>
    <property type="molecule type" value="Genomic_DNA"/>
</dbReference>
<organism evidence="3 4">
    <name type="scientific">Lentzea roselyniae</name>
    <dbReference type="NCBI Taxonomy" id="531940"/>
    <lineage>
        <taxon>Bacteria</taxon>
        <taxon>Bacillati</taxon>
        <taxon>Actinomycetota</taxon>
        <taxon>Actinomycetes</taxon>
        <taxon>Pseudonocardiales</taxon>
        <taxon>Pseudonocardiaceae</taxon>
        <taxon>Lentzea</taxon>
    </lineage>
</organism>
<dbReference type="Proteomes" id="UP001500711">
    <property type="component" value="Unassembled WGS sequence"/>
</dbReference>
<name>A0ABP7CEJ8_9PSEU</name>
<accession>A0ABP7CEJ8</accession>
<feature type="transmembrane region" description="Helical" evidence="2">
    <location>
        <begin position="58"/>
        <end position="77"/>
    </location>
</feature>
<comment type="caution">
    <text evidence="3">The sequence shown here is derived from an EMBL/GenBank/DDBJ whole genome shotgun (WGS) entry which is preliminary data.</text>
</comment>
<keyword evidence="2" id="KW-1133">Transmembrane helix</keyword>
<evidence type="ECO:0000256" key="1">
    <source>
        <dbReference type="SAM" id="MobiDB-lite"/>
    </source>
</evidence>
<proteinExistence type="predicted"/>